<keyword evidence="1" id="KW-0472">Membrane</keyword>
<name>E2BXF5_HARSA</name>
<sequence>MINLVQRLQSFLKYWYFRFMLVTELYMVERWERNFINIFFLVVFSLFFVFNYKILLPFTQYMLQH</sequence>
<reference evidence="2 3" key="1">
    <citation type="journal article" date="2010" name="Science">
        <title>Genomic comparison of the ants Camponotus floridanus and Harpegnathos saltator.</title>
        <authorList>
            <person name="Bonasio R."/>
            <person name="Zhang G."/>
            <person name="Ye C."/>
            <person name="Mutti N.S."/>
            <person name="Fang X."/>
            <person name="Qin N."/>
            <person name="Donahue G."/>
            <person name="Yang P."/>
            <person name="Li Q."/>
            <person name="Li C."/>
            <person name="Zhang P."/>
            <person name="Huang Z."/>
            <person name="Berger S.L."/>
            <person name="Reinberg D."/>
            <person name="Wang J."/>
            <person name="Liebig J."/>
        </authorList>
    </citation>
    <scope>NUCLEOTIDE SEQUENCE [LARGE SCALE GENOMIC DNA]</scope>
    <source>
        <strain evidence="2 3">R22 G/1</strain>
    </source>
</reference>
<dbReference type="AlphaFoldDB" id="E2BXF5"/>
<gene>
    <name evidence="2" type="ORF">EAI_00806</name>
</gene>
<accession>E2BXF5</accession>
<feature type="transmembrane region" description="Helical" evidence="1">
    <location>
        <begin position="34"/>
        <end position="55"/>
    </location>
</feature>
<dbReference type="OMA" id="YMVERWE"/>
<dbReference type="EMBL" id="GL451254">
    <property type="protein sequence ID" value="EFN79603.1"/>
    <property type="molecule type" value="Genomic_DNA"/>
</dbReference>
<dbReference type="InParanoid" id="E2BXF5"/>
<proteinExistence type="predicted"/>
<evidence type="ECO:0000256" key="1">
    <source>
        <dbReference type="SAM" id="Phobius"/>
    </source>
</evidence>
<evidence type="ECO:0000313" key="3">
    <source>
        <dbReference type="Proteomes" id="UP000008237"/>
    </source>
</evidence>
<dbReference type="Proteomes" id="UP000008237">
    <property type="component" value="Unassembled WGS sequence"/>
</dbReference>
<keyword evidence="1" id="KW-1133">Transmembrane helix</keyword>
<keyword evidence="3" id="KW-1185">Reference proteome</keyword>
<organism evidence="3">
    <name type="scientific">Harpegnathos saltator</name>
    <name type="common">Jerdon's jumping ant</name>
    <dbReference type="NCBI Taxonomy" id="610380"/>
    <lineage>
        <taxon>Eukaryota</taxon>
        <taxon>Metazoa</taxon>
        <taxon>Ecdysozoa</taxon>
        <taxon>Arthropoda</taxon>
        <taxon>Hexapoda</taxon>
        <taxon>Insecta</taxon>
        <taxon>Pterygota</taxon>
        <taxon>Neoptera</taxon>
        <taxon>Endopterygota</taxon>
        <taxon>Hymenoptera</taxon>
        <taxon>Apocrita</taxon>
        <taxon>Aculeata</taxon>
        <taxon>Formicoidea</taxon>
        <taxon>Formicidae</taxon>
        <taxon>Ponerinae</taxon>
        <taxon>Ponerini</taxon>
        <taxon>Harpegnathos</taxon>
    </lineage>
</organism>
<evidence type="ECO:0000313" key="2">
    <source>
        <dbReference type="EMBL" id="EFN79603.1"/>
    </source>
</evidence>
<evidence type="ECO:0008006" key="4">
    <source>
        <dbReference type="Google" id="ProtNLM"/>
    </source>
</evidence>
<dbReference type="FunCoup" id="E2BXF5">
    <property type="interactions" value="10"/>
</dbReference>
<keyword evidence="1" id="KW-0812">Transmembrane</keyword>
<protein>
    <recommendedName>
        <fullName evidence="4">Serine palmitoyltransferase small subunit A</fullName>
    </recommendedName>
</protein>